<dbReference type="AlphaFoldDB" id="A0A382YM94"/>
<sequence length="29" mass="3252">MSGFGERFRKTGYTIPKLLIEVEGKPIIA</sequence>
<dbReference type="EMBL" id="UINC01176866">
    <property type="protein sequence ID" value="SVD84200.1"/>
    <property type="molecule type" value="Genomic_DNA"/>
</dbReference>
<name>A0A382YM94_9ZZZZ</name>
<evidence type="ECO:0000313" key="1">
    <source>
        <dbReference type="EMBL" id="SVD84200.1"/>
    </source>
</evidence>
<reference evidence="1" key="1">
    <citation type="submission" date="2018-05" db="EMBL/GenBank/DDBJ databases">
        <authorList>
            <person name="Lanie J.A."/>
            <person name="Ng W.-L."/>
            <person name="Kazmierczak K.M."/>
            <person name="Andrzejewski T.M."/>
            <person name="Davidsen T.M."/>
            <person name="Wayne K.J."/>
            <person name="Tettelin H."/>
            <person name="Glass J.I."/>
            <person name="Rusch D."/>
            <person name="Podicherti R."/>
            <person name="Tsui H.-C.T."/>
            <person name="Winkler M.E."/>
        </authorList>
    </citation>
    <scope>NUCLEOTIDE SEQUENCE</scope>
</reference>
<gene>
    <name evidence="1" type="ORF">METZ01_LOCUS437054</name>
</gene>
<dbReference type="SUPFAM" id="SSF53448">
    <property type="entry name" value="Nucleotide-diphospho-sugar transferases"/>
    <property type="match status" value="1"/>
</dbReference>
<feature type="non-terminal residue" evidence="1">
    <location>
        <position position="29"/>
    </location>
</feature>
<proteinExistence type="predicted"/>
<dbReference type="Gene3D" id="3.90.550.10">
    <property type="entry name" value="Spore Coat Polysaccharide Biosynthesis Protein SpsA, Chain A"/>
    <property type="match status" value="1"/>
</dbReference>
<organism evidence="1">
    <name type="scientific">marine metagenome</name>
    <dbReference type="NCBI Taxonomy" id="408172"/>
    <lineage>
        <taxon>unclassified sequences</taxon>
        <taxon>metagenomes</taxon>
        <taxon>ecological metagenomes</taxon>
    </lineage>
</organism>
<protein>
    <submittedName>
        <fullName evidence="1">Uncharacterized protein</fullName>
    </submittedName>
</protein>
<accession>A0A382YM94</accession>
<dbReference type="InterPro" id="IPR029044">
    <property type="entry name" value="Nucleotide-diphossugar_trans"/>
</dbReference>